<dbReference type="AlphaFoldDB" id="A0A922HQV7"/>
<reference evidence="1" key="1">
    <citation type="submission" date="2013-05" db="EMBL/GenBank/DDBJ databases">
        <authorList>
            <person name="Yim A.K.Y."/>
            <person name="Chan T.F."/>
            <person name="Ji K.M."/>
            <person name="Liu X.Y."/>
            <person name="Zhou J.W."/>
            <person name="Li R.Q."/>
            <person name="Yang K.Y."/>
            <person name="Li J."/>
            <person name="Li M."/>
            <person name="Law P.T.W."/>
            <person name="Wu Y.L."/>
            <person name="Cai Z.L."/>
            <person name="Qin H."/>
            <person name="Bao Y."/>
            <person name="Leung R.K.K."/>
            <person name="Ng P.K.S."/>
            <person name="Zou J."/>
            <person name="Zhong X.J."/>
            <person name="Ran P.X."/>
            <person name="Zhong N.S."/>
            <person name="Liu Z.G."/>
            <person name="Tsui S.K.W."/>
        </authorList>
    </citation>
    <scope>NUCLEOTIDE SEQUENCE</scope>
    <source>
        <strain evidence="1">Derf</strain>
        <tissue evidence="1">Whole organism</tissue>
    </source>
</reference>
<accession>A0A922HQV7</accession>
<comment type="caution">
    <text evidence="1">The sequence shown here is derived from an EMBL/GenBank/DDBJ whole genome shotgun (WGS) entry which is preliminary data.</text>
</comment>
<protein>
    <submittedName>
        <fullName evidence="1">Uncharacterized protein</fullName>
    </submittedName>
</protein>
<name>A0A922HQV7_DERFA</name>
<organism evidence="1 2">
    <name type="scientific">Dermatophagoides farinae</name>
    <name type="common">American house dust mite</name>
    <dbReference type="NCBI Taxonomy" id="6954"/>
    <lineage>
        <taxon>Eukaryota</taxon>
        <taxon>Metazoa</taxon>
        <taxon>Ecdysozoa</taxon>
        <taxon>Arthropoda</taxon>
        <taxon>Chelicerata</taxon>
        <taxon>Arachnida</taxon>
        <taxon>Acari</taxon>
        <taxon>Acariformes</taxon>
        <taxon>Sarcoptiformes</taxon>
        <taxon>Astigmata</taxon>
        <taxon>Psoroptidia</taxon>
        <taxon>Analgoidea</taxon>
        <taxon>Pyroglyphidae</taxon>
        <taxon>Dermatophagoidinae</taxon>
        <taxon>Dermatophagoides</taxon>
    </lineage>
</organism>
<dbReference type="EMBL" id="ASGP02000007">
    <property type="protein sequence ID" value="KAH9497801.1"/>
    <property type="molecule type" value="Genomic_DNA"/>
</dbReference>
<evidence type="ECO:0000313" key="2">
    <source>
        <dbReference type="Proteomes" id="UP000790347"/>
    </source>
</evidence>
<reference evidence="1" key="2">
    <citation type="journal article" date="2022" name="Res Sq">
        <title>Comparative Genomics Reveals Insights into the Divergent Evolution of Astigmatic Mites and Household Pest Adaptations.</title>
        <authorList>
            <person name="Xiong Q."/>
            <person name="Wan A.T.-Y."/>
            <person name="Liu X.-Y."/>
            <person name="Fung C.S.-H."/>
            <person name="Xiao X."/>
            <person name="Malainual N."/>
            <person name="Hou J."/>
            <person name="Wang L."/>
            <person name="Wang M."/>
            <person name="Yang K."/>
            <person name="Cui Y."/>
            <person name="Leung E."/>
            <person name="Nong W."/>
            <person name="Shin S.-K."/>
            <person name="Au S."/>
            <person name="Jeong K.Y."/>
            <person name="Chew F.T."/>
            <person name="Hui J."/>
            <person name="Leung T.F."/>
            <person name="Tungtrongchitr A."/>
            <person name="Zhong N."/>
            <person name="Liu Z."/>
            <person name="Tsui S."/>
        </authorList>
    </citation>
    <scope>NUCLEOTIDE SEQUENCE</scope>
    <source>
        <strain evidence="1">Derf</strain>
        <tissue evidence="1">Whole organism</tissue>
    </source>
</reference>
<proteinExistence type="predicted"/>
<evidence type="ECO:0000313" key="1">
    <source>
        <dbReference type="EMBL" id="KAH9497801.1"/>
    </source>
</evidence>
<sequence length="80" mass="8668">MPTEIRINVSHIPNASRVSFGIDACVIRLGISIKLSTAPKLSANVNTFKCDRNSLAFSISPQICMPIIPLKPLLCFLAIS</sequence>
<dbReference type="Proteomes" id="UP000790347">
    <property type="component" value="Unassembled WGS sequence"/>
</dbReference>
<keyword evidence="2" id="KW-1185">Reference proteome</keyword>
<gene>
    <name evidence="1" type="ORF">DERF_013759</name>
</gene>